<reference evidence="1 2" key="1">
    <citation type="submission" date="2016-03" db="EMBL/GenBank/DDBJ databases">
        <title>Niastella vici sp. nov., isolated from farmland soil.</title>
        <authorList>
            <person name="Chen L."/>
            <person name="Wang D."/>
            <person name="Yang S."/>
            <person name="Wang G."/>
        </authorList>
    </citation>
    <scope>NUCLEOTIDE SEQUENCE [LARGE SCALE GENOMIC DNA]</scope>
    <source>
        <strain evidence="1 2">DJ57</strain>
    </source>
</reference>
<evidence type="ECO:0000313" key="1">
    <source>
        <dbReference type="EMBL" id="OQP61107.1"/>
    </source>
</evidence>
<gene>
    <name evidence="1" type="ORF">A3860_05150</name>
</gene>
<name>A0A1V9FS35_9BACT</name>
<keyword evidence="2" id="KW-1185">Reference proteome</keyword>
<sequence>MKKNYKSIEDLIVDESFIAWYFKKDETQIINWNKWIAACEGNRDLANKAASFLNAILLEERLSNEAKMRSEENLMRNLKKK</sequence>
<protein>
    <submittedName>
        <fullName evidence="1">Uncharacterized protein</fullName>
    </submittedName>
</protein>
<dbReference type="AlphaFoldDB" id="A0A1V9FS35"/>
<dbReference type="Proteomes" id="UP000192796">
    <property type="component" value="Unassembled WGS sequence"/>
</dbReference>
<comment type="caution">
    <text evidence="1">The sequence shown here is derived from an EMBL/GenBank/DDBJ whole genome shotgun (WGS) entry which is preliminary data.</text>
</comment>
<dbReference type="RefSeq" id="WP_081151403.1">
    <property type="nucleotide sequence ID" value="NZ_LVYD01000058.1"/>
</dbReference>
<dbReference type="STRING" id="1703345.A3860_05150"/>
<dbReference type="OrthoDB" id="923517at2"/>
<accession>A0A1V9FS35</accession>
<organism evidence="1 2">
    <name type="scientific">Niastella vici</name>
    <dbReference type="NCBI Taxonomy" id="1703345"/>
    <lineage>
        <taxon>Bacteria</taxon>
        <taxon>Pseudomonadati</taxon>
        <taxon>Bacteroidota</taxon>
        <taxon>Chitinophagia</taxon>
        <taxon>Chitinophagales</taxon>
        <taxon>Chitinophagaceae</taxon>
        <taxon>Niastella</taxon>
    </lineage>
</organism>
<evidence type="ECO:0000313" key="2">
    <source>
        <dbReference type="Proteomes" id="UP000192796"/>
    </source>
</evidence>
<proteinExistence type="predicted"/>
<dbReference type="EMBL" id="LVYD01000058">
    <property type="protein sequence ID" value="OQP61107.1"/>
    <property type="molecule type" value="Genomic_DNA"/>
</dbReference>